<dbReference type="KEGG" id="clup:CLUP02_09927"/>
<keyword evidence="2" id="KW-1185">Reference proteome</keyword>
<dbReference type="RefSeq" id="XP_049146047.1">
    <property type="nucleotide sequence ID" value="XM_049288903.1"/>
</dbReference>
<accession>A0A9Q8SWK4</accession>
<name>A0A9Q8SWK4_9PEZI</name>
<dbReference type="Proteomes" id="UP000830671">
    <property type="component" value="Chromosome 5"/>
</dbReference>
<evidence type="ECO:0000313" key="2">
    <source>
        <dbReference type="Proteomes" id="UP000830671"/>
    </source>
</evidence>
<organism evidence="1 2">
    <name type="scientific">Colletotrichum lupini</name>
    <dbReference type="NCBI Taxonomy" id="145971"/>
    <lineage>
        <taxon>Eukaryota</taxon>
        <taxon>Fungi</taxon>
        <taxon>Dikarya</taxon>
        <taxon>Ascomycota</taxon>
        <taxon>Pezizomycotina</taxon>
        <taxon>Sordariomycetes</taxon>
        <taxon>Hypocreomycetidae</taxon>
        <taxon>Glomerellales</taxon>
        <taxon>Glomerellaceae</taxon>
        <taxon>Colletotrichum</taxon>
        <taxon>Colletotrichum acutatum species complex</taxon>
    </lineage>
</organism>
<dbReference type="EMBL" id="CP019477">
    <property type="protein sequence ID" value="UQC84430.1"/>
    <property type="molecule type" value="Genomic_DNA"/>
</dbReference>
<proteinExistence type="predicted"/>
<reference evidence="1" key="1">
    <citation type="journal article" date="2021" name="Mol. Plant Microbe Interact.">
        <title>Complete Genome Sequence of the Plant-Pathogenic Fungus Colletotrichum lupini.</title>
        <authorList>
            <person name="Baroncelli R."/>
            <person name="Pensec F."/>
            <person name="Da Lio D."/>
            <person name="Boufleur T."/>
            <person name="Vicente I."/>
            <person name="Sarrocco S."/>
            <person name="Picot A."/>
            <person name="Baraldi E."/>
            <person name="Sukno S."/>
            <person name="Thon M."/>
            <person name="Le Floch G."/>
        </authorList>
    </citation>
    <scope>NUCLEOTIDE SEQUENCE</scope>
    <source>
        <strain evidence="1">IMI 504893</strain>
    </source>
</reference>
<gene>
    <name evidence="1" type="ORF">CLUP02_09927</name>
</gene>
<dbReference type="AlphaFoldDB" id="A0A9Q8SWK4"/>
<protein>
    <submittedName>
        <fullName evidence="1">Uncharacterized protein</fullName>
    </submittedName>
</protein>
<evidence type="ECO:0000313" key="1">
    <source>
        <dbReference type="EMBL" id="UQC84430.1"/>
    </source>
</evidence>
<sequence>MGLKKLKDRRGINDQGDFSHARPRFTNLLRLFFRNAFCYGSNGAKKGPAAHTFEEGHQNTDEPIDTKDEGMYIVNGKTLRPLIPGSTAEASWMDMEKAIISFIAVTPANEYQFTPSIVVEAYEVGRNPEKTKPTVLISCSSQPYGRRMAKTLRRSGVLETNSDPFHVMVRCS</sequence>
<dbReference type="GeneID" id="73343913"/>